<reference evidence="1 2" key="1">
    <citation type="submission" date="2021-07" db="EMBL/GenBank/DDBJ databases">
        <title>Thermus aquaticus gen. n. and sp. n., a nonsporulating extreme thermophile.</title>
        <authorList>
            <person name="Hu C.-J."/>
            <person name="Li W.-J."/>
            <person name="Xian W.-D."/>
        </authorList>
    </citation>
    <scope>NUCLEOTIDE SEQUENCE [LARGE SCALE GENOMIC DNA]</scope>
    <source>
        <strain evidence="1 2">SYSU G05001</strain>
    </source>
</reference>
<keyword evidence="2" id="KW-1185">Reference proteome</keyword>
<evidence type="ECO:0000313" key="1">
    <source>
        <dbReference type="EMBL" id="MBW6396027.1"/>
    </source>
</evidence>
<proteinExistence type="predicted"/>
<comment type="caution">
    <text evidence="1">The sequence shown here is derived from an EMBL/GenBank/DDBJ whole genome shotgun (WGS) entry which is preliminary data.</text>
</comment>
<dbReference type="EMBL" id="JAHXRS010000029">
    <property type="protein sequence ID" value="MBW6396027.1"/>
    <property type="molecule type" value="Genomic_DNA"/>
</dbReference>
<accession>A0ABS7A118</accession>
<organism evidence="1 2">
    <name type="scientific">Thermus brevis</name>
    <dbReference type="NCBI Taxonomy" id="2862456"/>
    <lineage>
        <taxon>Bacteria</taxon>
        <taxon>Thermotogati</taxon>
        <taxon>Deinococcota</taxon>
        <taxon>Deinococci</taxon>
        <taxon>Thermales</taxon>
        <taxon>Thermaceae</taxon>
        <taxon>Thermus</taxon>
    </lineage>
</organism>
<protein>
    <submittedName>
        <fullName evidence="1">Uncharacterized protein</fullName>
    </submittedName>
</protein>
<name>A0ABS7A118_9DEIN</name>
<gene>
    <name evidence="1" type="ORF">KZX47_12820</name>
</gene>
<evidence type="ECO:0000313" key="2">
    <source>
        <dbReference type="Proteomes" id="UP000724268"/>
    </source>
</evidence>
<dbReference type="Proteomes" id="UP000724268">
    <property type="component" value="Unassembled WGS sequence"/>
</dbReference>
<sequence length="129" mass="13381">MGYVVTQAYKERVAKMIAGEGTWSLVPAYAALGSGRYDPQTGTLTDPSPTDGGLAAPLSGYSNLPVTVSRVGTAVRVDVAVPGGASSVNVTEAALYTSDGIPIVLDAFRPVALQAPLTLYLTYTIYPEV</sequence>
<dbReference type="RefSeq" id="WP_219760482.1">
    <property type="nucleotide sequence ID" value="NZ_JAHXRS010000029.1"/>
</dbReference>